<dbReference type="Gene3D" id="2.60.40.1080">
    <property type="match status" value="1"/>
</dbReference>
<dbReference type="Proteomes" id="UP001193920">
    <property type="component" value="Unassembled WGS sequence"/>
</dbReference>
<dbReference type="RefSeq" id="WP_323859653.1">
    <property type="nucleotide sequence ID" value="NZ_JACXBF010000527.1"/>
</dbReference>
<protein>
    <submittedName>
        <fullName evidence="2">Ig domain-containing protein</fullName>
    </submittedName>
</protein>
<evidence type="ECO:0000259" key="1">
    <source>
        <dbReference type="SMART" id="SM00635"/>
    </source>
</evidence>
<accession>A0AAW3Z2G7</accession>
<reference evidence="2" key="1">
    <citation type="submission" date="2020-09" db="EMBL/GenBank/DDBJ databases">
        <authorList>
            <person name="Palma L."/>
            <person name="Caballero P."/>
            <person name="Berry C."/>
            <person name="Del Valle E."/>
        </authorList>
    </citation>
    <scope>NUCLEOTIDE SEQUENCE</scope>
    <source>
        <strain evidence="2">M</strain>
    </source>
</reference>
<comment type="caution">
    <text evidence="2">The sequence shown here is derived from an EMBL/GenBank/DDBJ whole genome shotgun (WGS) entry which is preliminary data.</text>
</comment>
<dbReference type="InterPro" id="IPR008964">
    <property type="entry name" value="Invasin/intimin_cell_adhesion"/>
</dbReference>
<name>A0AAW3Z2G7_9GAMM</name>
<dbReference type="SUPFAM" id="SSF49373">
    <property type="entry name" value="Invasin/intimin cell-adhesion fragments"/>
    <property type="match status" value="1"/>
</dbReference>
<evidence type="ECO:0000313" key="2">
    <source>
        <dbReference type="EMBL" id="MBD2802573.1"/>
    </source>
</evidence>
<dbReference type="InterPro" id="IPR003343">
    <property type="entry name" value="Big_2"/>
</dbReference>
<organism evidence="2">
    <name type="scientific">Xenorhabdus szentirmaii</name>
    <dbReference type="NCBI Taxonomy" id="290112"/>
    <lineage>
        <taxon>Bacteria</taxon>
        <taxon>Pseudomonadati</taxon>
        <taxon>Pseudomonadota</taxon>
        <taxon>Gammaproteobacteria</taxon>
        <taxon>Enterobacterales</taxon>
        <taxon>Morganellaceae</taxon>
        <taxon>Xenorhabdus</taxon>
    </lineage>
</organism>
<dbReference type="Pfam" id="PF02368">
    <property type="entry name" value="Big_2"/>
    <property type="match status" value="1"/>
</dbReference>
<feature type="domain" description="BIG2" evidence="1">
    <location>
        <begin position="95"/>
        <end position="175"/>
    </location>
</feature>
<reference evidence="2" key="2">
    <citation type="journal article" date="2024" name="Toxins">
        <title>Genome Sequence Analysis of Native Xenorhabdus Strains Isolated from Entomopathogenic Nematodes in Argentina.</title>
        <authorList>
            <person name="Palma L."/>
            <person name="Frizzo L."/>
            <person name="Kaiser S."/>
            <person name="Berry C."/>
            <person name="Caballero P."/>
            <person name="Bode H.B."/>
            <person name="Del Valle E.E."/>
        </authorList>
    </citation>
    <scope>NUCLEOTIDE SEQUENCE</scope>
    <source>
        <strain evidence="2">M</strain>
    </source>
</reference>
<gene>
    <name evidence="2" type="ORF">ID854_19560</name>
</gene>
<dbReference type="AlphaFoldDB" id="A0AAW3Z2G7"/>
<dbReference type="EMBL" id="JACXBF010000527">
    <property type="protein sequence ID" value="MBD2802573.1"/>
    <property type="molecule type" value="Genomic_DNA"/>
</dbReference>
<dbReference type="SMART" id="SM00635">
    <property type="entry name" value="BID_2"/>
    <property type="match status" value="1"/>
</dbReference>
<sequence length="180" mass="19551">MMTTSFDGEYRKRDKNEDFGPLRLLKEIPKEVQAGRQPSYWVQMDFTGDDVFVLQGYMVFTSWSSQFGANEMATYSGELKVSDADTVDWLIEEVPVRSVSVNPSSLSVSVRKTDSFSVNVTPANATNKNYTVVSDKTSVATVSKVGHVVTVKGVAEGTANITVTTSDGNKTARCAVTVAA</sequence>
<proteinExistence type="predicted"/>